<feature type="region of interest" description="Disordered" evidence="1">
    <location>
        <begin position="1"/>
        <end position="40"/>
    </location>
</feature>
<keyword evidence="3" id="KW-1185">Reference proteome</keyword>
<reference evidence="2 3" key="1">
    <citation type="submission" date="2020-07" db="EMBL/GenBank/DDBJ databases">
        <title>Sequencing the genomes of 1000 actinobacteria strains.</title>
        <authorList>
            <person name="Klenk H.-P."/>
        </authorList>
    </citation>
    <scope>NUCLEOTIDE SEQUENCE [LARGE SCALE GENOMIC DNA]</scope>
    <source>
        <strain evidence="2 3">DSM 45975</strain>
    </source>
</reference>
<feature type="compositionally biased region" description="Low complexity" evidence="1">
    <location>
        <begin position="1"/>
        <end position="23"/>
    </location>
</feature>
<dbReference type="Proteomes" id="UP000569329">
    <property type="component" value="Unassembled WGS sequence"/>
</dbReference>
<evidence type="ECO:0000256" key="1">
    <source>
        <dbReference type="SAM" id="MobiDB-lite"/>
    </source>
</evidence>
<proteinExistence type="predicted"/>
<evidence type="ECO:0000313" key="2">
    <source>
        <dbReference type="EMBL" id="MBA8827927.1"/>
    </source>
</evidence>
<sequence>MGCCGSSRRSAATAGSMARTSTAGGQGATSETVGDWTVDHPSGVTARYPSEHEAHRNAAIYGALRVYKSPT</sequence>
<dbReference type="EMBL" id="JACGWZ010000016">
    <property type="protein sequence ID" value="MBA8827927.1"/>
    <property type="molecule type" value="Genomic_DNA"/>
</dbReference>
<evidence type="ECO:0000313" key="3">
    <source>
        <dbReference type="Proteomes" id="UP000569329"/>
    </source>
</evidence>
<name>A0A839E8A5_9PSEU</name>
<comment type="caution">
    <text evidence="2">The sequence shown here is derived from an EMBL/GenBank/DDBJ whole genome shotgun (WGS) entry which is preliminary data.</text>
</comment>
<organism evidence="2 3">
    <name type="scientific">Halosaccharopolyspora lacisalsi</name>
    <dbReference type="NCBI Taxonomy" id="1000566"/>
    <lineage>
        <taxon>Bacteria</taxon>
        <taxon>Bacillati</taxon>
        <taxon>Actinomycetota</taxon>
        <taxon>Actinomycetes</taxon>
        <taxon>Pseudonocardiales</taxon>
        <taxon>Pseudonocardiaceae</taxon>
        <taxon>Halosaccharopolyspora</taxon>
    </lineage>
</organism>
<protein>
    <submittedName>
        <fullName evidence="2">Uncharacterized protein</fullName>
    </submittedName>
</protein>
<gene>
    <name evidence="2" type="ORF">FHX42_005334</name>
</gene>
<dbReference type="AlphaFoldDB" id="A0A839E8A5"/>
<accession>A0A839E8A5</accession>